<keyword evidence="5" id="KW-0411">Iron-sulfur</keyword>
<evidence type="ECO:0000259" key="7">
    <source>
        <dbReference type="PROSITE" id="PS51085"/>
    </source>
</evidence>
<dbReference type="PROSITE" id="PS51085">
    <property type="entry name" value="2FE2S_FER_2"/>
    <property type="match status" value="1"/>
</dbReference>
<dbReference type="GO" id="GO:0009055">
    <property type="term" value="F:electron transfer activity"/>
    <property type="evidence" value="ECO:0007669"/>
    <property type="project" value="TreeGrafter"/>
</dbReference>
<evidence type="ECO:0000313" key="9">
    <source>
        <dbReference type="Proteomes" id="UP000003039"/>
    </source>
</evidence>
<comment type="cofactor">
    <cofactor evidence="6">
        <name>[2Fe-2S] cluster</name>
        <dbReference type="ChEBI" id="CHEBI:190135"/>
    </cofactor>
</comment>
<dbReference type="Pfam" id="PF00111">
    <property type="entry name" value="Fer2"/>
    <property type="match status" value="1"/>
</dbReference>
<dbReference type="EMBL" id="AAUJ02000001">
    <property type="protein sequence ID" value="EED69255.1"/>
    <property type="molecule type" value="Genomic_DNA"/>
</dbReference>
<keyword evidence="4" id="KW-0408">Iron</keyword>
<evidence type="ECO:0000256" key="1">
    <source>
        <dbReference type="ARBA" id="ARBA00010914"/>
    </source>
</evidence>
<reference evidence="8 9" key="1">
    <citation type="journal article" date="2004" name="Appl. Environ. Microbiol.">
        <title>Mineralization of individual congeners of linear alkylbenzenesulfonate by defined pairs of heterotrophic bacteria.</title>
        <authorList>
            <person name="Schleheck D."/>
            <person name="Knepper T.P."/>
            <person name="Fischer K."/>
            <person name="Cook A.M."/>
        </authorList>
    </citation>
    <scope>NUCLEOTIDE SEQUENCE [LARGE SCALE GENOMIC DNA]</scope>
    <source>
        <strain evidence="9">DSM 14576 / KF-1</strain>
    </source>
</reference>
<dbReference type="InterPro" id="IPR001055">
    <property type="entry name" value="Adrenodoxin-like"/>
</dbReference>
<evidence type="ECO:0000313" key="8">
    <source>
        <dbReference type="EMBL" id="EED69255.1"/>
    </source>
</evidence>
<comment type="similarity">
    <text evidence="1">Belongs to the adrenodoxin/putidaredoxin family.</text>
</comment>
<dbReference type="SUPFAM" id="SSF54292">
    <property type="entry name" value="2Fe-2S ferredoxin-like"/>
    <property type="match status" value="1"/>
</dbReference>
<sequence length="107" mass="11539">MPVIHYQLLDGSVRSIEAANGRNLMEIAILNNVRGVDGECGGCCSCATCHVYVDERYLDKLPEPDEMEGELLEGVASERRANSRLGCQVIVSDALDGMQVGIPVSQS</sequence>
<dbReference type="InterPro" id="IPR001041">
    <property type="entry name" value="2Fe-2S_ferredoxin-type"/>
</dbReference>
<dbReference type="OrthoDB" id="9799640at2"/>
<accession>B7WTY4</accession>
<keyword evidence="3" id="KW-0479">Metal-binding</keyword>
<comment type="caution">
    <text evidence="8">The sequence shown here is derived from an EMBL/GenBank/DDBJ whole genome shotgun (WGS) entry which is preliminary data.</text>
</comment>
<evidence type="ECO:0000256" key="2">
    <source>
        <dbReference type="ARBA" id="ARBA00022714"/>
    </source>
</evidence>
<organism evidence="8 9">
    <name type="scientific">Comamonas testosteroni (strain DSM 14576 / KF-1)</name>
    <name type="common">Pseudomonas testosteroni</name>
    <dbReference type="NCBI Taxonomy" id="399795"/>
    <lineage>
        <taxon>Bacteria</taxon>
        <taxon>Pseudomonadati</taxon>
        <taxon>Pseudomonadota</taxon>
        <taxon>Betaproteobacteria</taxon>
        <taxon>Burkholderiales</taxon>
        <taxon>Comamonadaceae</taxon>
        <taxon>Comamonas</taxon>
    </lineage>
</organism>
<dbReference type="PANTHER" id="PTHR23426:SF65">
    <property type="entry name" value="FERREDOXIN-2, MITOCHONDRIAL"/>
    <property type="match status" value="1"/>
</dbReference>
<dbReference type="GO" id="GO:0051537">
    <property type="term" value="F:2 iron, 2 sulfur cluster binding"/>
    <property type="evidence" value="ECO:0007669"/>
    <property type="project" value="UniProtKB-KW"/>
</dbReference>
<dbReference type="eggNOG" id="COG0633">
    <property type="taxonomic scope" value="Bacteria"/>
</dbReference>
<name>B7WTY4_COMTK</name>
<dbReference type="Gene3D" id="3.10.20.30">
    <property type="match status" value="1"/>
</dbReference>
<dbReference type="GO" id="GO:0140647">
    <property type="term" value="P:P450-containing electron transport chain"/>
    <property type="evidence" value="ECO:0007669"/>
    <property type="project" value="InterPro"/>
</dbReference>
<evidence type="ECO:0000256" key="6">
    <source>
        <dbReference type="ARBA" id="ARBA00034078"/>
    </source>
</evidence>
<dbReference type="CDD" id="cd00207">
    <property type="entry name" value="fer2"/>
    <property type="match status" value="1"/>
</dbReference>
<proteinExistence type="inferred from homology"/>
<dbReference type="PRINTS" id="PR00355">
    <property type="entry name" value="ADRENODOXIN"/>
</dbReference>
<dbReference type="PANTHER" id="PTHR23426">
    <property type="entry name" value="FERREDOXIN/ADRENODOXIN"/>
    <property type="match status" value="1"/>
</dbReference>
<evidence type="ECO:0000256" key="5">
    <source>
        <dbReference type="ARBA" id="ARBA00023014"/>
    </source>
</evidence>
<dbReference type="AlphaFoldDB" id="B7WTY4"/>
<dbReference type="InterPro" id="IPR036010">
    <property type="entry name" value="2Fe-2S_ferredoxin-like_sf"/>
</dbReference>
<evidence type="ECO:0000256" key="4">
    <source>
        <dbReference type="ARBA" id="ARBA00023004"/>
    </source>
</evidence>
<gene>
    <name evidence="8" type="ORF">CtesDRAFT_PD4203</name>
</gene>
<feature type="domain" description="2Fe-2S ferredoxin-type" evidence="7">
    <location>
        <begin position="2"/>
        <end position="106"/>
    </location>
</feature>
<dbReference type="RefSeq" id="WP_003058357.1">
    <property type="nucleotide sequence ID" value="NZ_AAUJ02000001.1"/>
</dbReference>
<dbReference type="GO" id="GO:0046872">
    <property type="term" value="F:metal ion binding"/>
    <property type="evidence" value="ECO:0007669"/>
    <property type="project" value="UniProtKB-KW"/>
</dbReference>
<keyword evidence="2" id="KW-0001">2Fe-2S</keyword>
<dbReference type="Proteomes" id="UP000003039">
    <property type="component" value="Unassembled WGS sequence"/>
</dbReference>
<protein>
    <submittedName>
        <fullName evidence="8">Ferredoxin</fullName>
    </submittedName>
</protein>
<dbReference type="InterPro" id="IPR012675">
    <property type="entry name" value="Beta-grasp_dom_sf"/>
</dbReference>
<evidence type="ECO:0000256" key="3">
    <source>
        <dbReference type="ARBA" id="ARBA00022723"/>
    </source>
</evidence>